<evidence type="ECO:0000313" key="3">
    <source>
        <dbReference type="EMBL" id="KAF4127566.1"/>
    </source>
</evidence>
<gene>
    <name evidence="2" type="ORF">GN244_ATG10589</name>
    <name evidence="3" type="ORF">GN958_ATG23241</name>
</gene>
<dbReference type="EMBL" id="WSZM01000242">
    <property type="protein sequence ID" value="KAF4037361.1"/>
    <property type="molecule type" value="Genomic_DNA"/>
</dbReference>
<dbReference type="InterPro" id="IPR027968">
    <property type="entry name" value="JHY"/>
</dbReference>
<reference evidence="2" key="1">
    <citation type="submission" date="2020-04" db="EMBL/GenBank/DDBJ databases">
        <title>Hybrid Assembly of Korean Phytophthora infestans isolates.</title>
        <authorList>
            <person name="Prokchorchik M."/>
            <person name="Lee Y."/>
            <person name="Seo J."/>
            <person name="Cho J.-H."/>
            <person name="Park Y.-E."/>
            <person name="Jang D.-C."/>
            <person name="Im J.-S."/>
            <person name="Choi J.-G."/>
            <person name="Park H.-J."/>
            <person name="Lee G.-B."/>
            <person name="Lee Y.-G."/>
            <person name="Hong S.-Y."/>
            <person name="Cho K."/>
            <person name="Sohn K.H."/>
        </authorList>
    </citation>
    <scope>NUCLEOTIDE SEQUENCE</scope>
    <source>
        <strain evidence="2">KR_1_A1</strain>
        <strain evidence="3">KR_2_A2</strain>
    </source>
</reference>
<feature type="region of interest" description="Disordered" evidence="1">
    <location>
        <begin position="1"/>
        <end position="181"/>
    </location>
</feature>
<dbReference type="EMBL" id="JAACNO010003246">
    <property type="protein sequence ID" value="KAF4127566.1"/>
    <property type="molecule type" value="Genomic_DNA"/>
</dbReference>
<organism evidence="2 4">
    <name type="scientific">Phytophthora infestans</name>
    <name type="common">Potato late blight agent</name>
    <name type="synonym">Botrytis infestans</name>
    <dbReference type="NCBI Taxonomy" id="4787"/>
    <lineage>
        <taxon>Eukaryota</taxon>
        <taxon>Sar</taxon>
        <taxon>Stramenopiles</taxon>
        <taxon>Oomycota</taxon>
        <taxon>Peronosporomycetes</taxon>
        <taxon>Peronosporales</taxon>
        <taxon>Peronosporaceae</taxon>
        <taxon>Phytophthora</taxon>
    </lineage>
</organism>
<dbReference type="AlphaFoldDB" id="A0A833TAC6"/>
<evidence type="ECO:0000313" key="4">
    <source>
        <dbReference type="Proteomes" id="UP000602510"/>
    </source>
</evidence>
<feature type="compositionally biased region" description="Basic and acidic residues" evidence="1">
    <location>
        <begin position="170"/>
        <end position="181"/>
    </location>
</feature>
<dbReference type="Proteomes" id="UP000602510">
    <property type="component" value="Unassembled WGS sequence"/>
</dbReference>
<feature type="compositionally biased region" description="Polar residues" evidence="1">
    <location>
        <begin position="246"/>
        <end position="259"/>
    </location>
</feature>
<name>A0A833TAC6_PHYIN</name>
<evidence type="ECO:0000256" key="1">
    <source>
        <dbReference type="SAM" id="MobiDB-lite"/>
    </source>
</evidence>
<dbReference type="Proteomes" id="UP000704712">
    <property type="component" value="Unassembled WGS sequence"/>
</dbReference>
<dbReference type="Pfam" id="PF15261">
    <property type="entry name" value="JHY"/>
    <property type="match status" value="1"/>
</dbReference>
<protein>
    <submittedName>
        <fullName evidence="2">JHY domain-containing protein</fullName>
    </submittedName>
</protein>
<feature type="compositionally biased region" description="Low complexity" evidence="1">
    <location>
        <begin position="39"/>
        <end position="50"/>
    </location>
</feature>
<proteinExistence type="predicted"/>
<comment type="caution">
    <text evidence="2">The sequence shown here is derived from an EMBL/GenBank/DDBJ whole genome shotgun (WGS) entry which is preliminary data.</text>
</comment>
<evidence type="ECO:0000313" key="2">
    <source>
        <dbReference type="EMBL" id="KAF4037361.1"/>
    </source>
</evidence>
<feature type="compositionally biased region" description="Basic and acidic residues" evidence="1">
    <location>
        <begin position="21"/>
        <end position="30"/>
    </location>
</feature>
<keyword evidence="4" id="KW-1185">Reference proteome</keyword>
<feature type="region of interest" description="Disordered" evidence="1">
    <location>
        <begin position="246"/>
        <end position="334"/>
    </location>
</feature>
<sequence>MSFLDRFQGKNATVTAQGHLKKADGSEEIRVGPPKRRPPQQQQKSSQQRPVENNNSPYDGQTMLRQPAKIQVRTTDLGRAAVSPSPPAQTQRSPVRNPPQESAVVSPRGKANKCQSKSTRGVADYESYEPTGVPGRVRDDYTDAQPSRQALSISLPDRNRQSSLAQNSPKECRSPREINESRVVTEQDQLAFSRKARTVQYEPCKLAQYKKEKPDGYYELGKLQPDLNTDELVEKRAKNDRIKAFSQNLRTINKNTQSKKPVDATKEQLANAKPRSSREKGLAFAKRVPKPRLSQRSDSAEGELPTVKARAQRSQMSKPKNPNVVLDDDSEDDELSAELRLLQQRHEASRAEVEALVGSV</sequence>
<accession>A0A833TAC6</accession>